<dbReference type="AlphaFoldDB" id="A3IHV3"/>
<sequence>MPLFYLLVEFQELQLLLPLIC</sequence>
<dbReference type="Proteomes" id="UP000003781">
    <property type="component" value="Unassembled WGS sequence"/>
</dbReference>
<protein>
    <submittedName>
        <fullName evidence="1">Uncharacterized protein</fullName>
    </submittedName>
</protein>
<organism evidence="1 2">
    <name type="scientific">Crocosphaera chwakensis CCY0110</name>
    <dbReference type="NCBI Taxonomy" id="391612"/>
    <lineage>
        <taxon>Bacteria</taxon>
        <taxon>Bacillati</taxon>
        <taxon>Cyanobacteriota</taxon>
        <taxon>Cyanophyceae</taxon>
        <taxon>Oscillatoriophycideae</taxon>
        <taxon>Chroococcales</taxon>
        <taxon>Aphanothecaceae</taxon>
        <taxon>Crocosphaera</taxon>
        <taxon>Crocosphaera chwakensis</taxon>
    </lineage>
</organism>
<comment type="caution">
    <text evidence="1">The sequence shown here is derived from an EMBL/GenBank/DDBJ whole genome shotgun (WGS) entry which is preliminary data.</text>
</comment>
<evidence type="ECO:0000313" key="1">
    <source>
        <dbReference type="EMBL" id="EAZ93385.1"/>
    </source>
</evidence>
<accession>A3IHV3</accession>
<keyword evidence="2" id="KW-1185">Reference proteome</keyword>
<proteinExistence type="predicted"/>
<dbReference type="EMBL" id="AAXW01000002">
    <property type="protein sequence ID" value="EAZ93385.1"/>
    <property type="molecule type" value="Genomic_DNA"/>
</dbReference>
<reference evidence="1 2" key="1">
    <citation type="submission" date="2007-03" db="EMBL/GenBank/DDBJ databases">
        <authorList>
            <person name="Stal L."/>
            <person name="Ferriera S."/>
            <person name="Johnson J."/>
            <person name="Kravitz S."/>
            <person name="Beeson K."/>
            <person name="Sutton G."/>
            <person name="Rogers Y.-H."/>
            <person name="Friedman R."/>
            <person name="Frazier M."/>
            <person name="Venter J.C."/>
        </authorList>
    </citation>
    <scope>NUCLEOTIDE SEQUENCE [LARGE SCALE GENOMIC DNA]</scope>
    <source>
        <strain evidence="1 2">CCY0110</strain>
    </source>
</reference>
<name>A3IHV3_9CHRO</name>
<evidence type="ECO:0000313" key="2">
    <source>
        <dbReference type="Proteomes" id="UP000003781"/>
    </source>
</evidence>
<gene>
    <name evidence="1" type="ORF">CY0110_16357</name>
</gene>